<dbReference type="SUPFAM" id="SSF109854">
    <property type="entry name" value="DinB/YfiT-like putative metalloenzymes"/>
    <property type="match status" value="1"/>
</dbReference>
<gene>
    <name evidence="3" type="ORF">GCM10020369_50950</name>
</gene>
<dbReference type="Pfam" id="PF11716">
    <property type="entry name" value="MDMPI_N"/>
    <property type="match status" value="1"/>
</dbReference>
<feature type="domain" description="Mycothiol-dependent maleylpyruvate isomerase metal-binding" evidence="2">
    <location>
        <begin position="9"/>
        <end position="129"/>
    </location>
</feature>
<sequence>MTSGTERVTQALDRFDAVVRETPADRWNAPSPCAGWTAAAVVGHVIGGLAMIRTMLTTGRRPEPPSDDPAILAGDHPAEAWATARAEFLDTLAAADPATTISTPAGDLPVDVGLGQASLELLVHGWDLATATGRLFPIPDALAAPLLAELEPLDAALRPTGMYGTYLPSQPDAPPGERLLRFLGRDPSSPASGRQE</sequence>
<dbReference type="Proteomes" id="UP001501676">
    <property type="component" value="Unassembled WGS sequence"/>
</dbReference>
<feature type="region of interest" description="Disordered" evidence="1">
    <location>
        <begin position="165"/>
        <end position="196"/>
    </location>
</feature>
<evidence type="ECO:0000313" key="3">
    <source>
        <dbReference type="EMBL" id="GAA3391774.1"/>
    </source>
</evidence>
<evidence type="ECO:0000256" key="1">
    <source>
        <dbReference type="SAM" id="MobiDB-lite"/>
    </source>
</evidence>
<dbReference type="EMBL" id="BAAAYN010000034">
    <property type="protein sequence ID" value="GAA3391774.1"/>
    <property type="molecule type" value="Genomic_DNA"/>
</dbReference>
<dbReference type="NCBIfam" id="TIGR03083">
    <property type="entry name" value="maleylpyruvate isomerase family mycothiol-dependent enzyme"/>
    <property type="match status" value="1"/>
</dbReference>
<proteinExistence type="predicted"/>
<dbReference type="InterPro" id="IPR017520">
    <property type="entry name" value="CHP03086"/>
</dbReference>
<evidence type="ECO:0000259" key="2">
    <source>
        <dbReference type="Pfam" id="PF11716"/>
    </source>
</evidence>
<dbReference type="InterPro" id="IPR017517">
    <property type="entry name" value="Maleyloyr_isom"/>
</dbReference>
<keyword evidence="3" id="KW-0413">Isomerase</keyword>
<keyword evidence="4" id="KW-1185">Reference proteome</keyword>
<name>A0ABP6T504_9ACTN</name>
<dbReference type="GO" id="GO:0016853">
    <property type="term" value="F:isomerase activity"/>
    <property type="evidence" value="ECO:0007669"/>
    <property type="project" value="UniProtKB-KW"/>
</dbReference>
<dbReference type="InterPro" id="IPR034660">
    <property type="entry name" value="DinB/YfiT-like"/>
</dbReference>
<reference evidence="4" key="1">
    <citation type="journal article" date="2019" name="Int. J. Syst. Evol. Microbiol.">
        <title>The Global Catalogue of Microorganisms (GCM) 10K type strain sequencing project: providing services to taxonomists for standard genome sequencing and annotation.</title>
        <authorList>
            <consortium name="The Broad Institute Genomics Platform"/>
            <consortium name="The Broad Institute Genome Sequencing Center for Infectious Disease"/>
            <person name="Wu L."/>
            <person name="Ma J."/>
        </authorList>
    </citation>
    <scope>NUCLEOTIDE SEQUENCE [LARGE SCALE GENOMIC DNA]</scope>
    <source>
        <strain evidence="4">JCM 9458</strain>
    </source>
</reference>
<evidence type="ECO:0000313" key="4">
    <source>
        <dbReference type="Proteomes" id="UP001501676"/>
    </source>
</evidence>
<dbReference type="InterPro" id="IPR024344">
    <property type="entry name" value="MDMPI_metal-binding"/>
</dbReference>
<comment type="caution">
    <text evidence="3">The sequence shown here is derived from an EMBL/GenBank/DDBJ whole genome shotgun (WGS) entry which is preliminary data.</text>
</comment>
<dbReference type="RefSeq" id="WP_345730730.1">
    <property type="nucleotide sequence ID" value="NZ_BAAAYN010000034.1"/>
</dbReference>
<dbReference type="Gene3D" id="1.20.120.450">
    <property type="entry name" value="dinb family like domain"/>
    <property type="match status" value="1"/>
</dbReference>
<dbReference type="NCBIfam" id="TIGR03086">
    <property type="entry name" value="TIGR03086 family metal-binding protein"/>
    <property type="match status" value="1"/>
</dbReference>
<protein>
    <submittedName>
        <fullName evidence="3">Maleylpyruvate isomerase family mycothiol-dependent enzyme</fullName>
    </submittedName>
</protein>
<organism evidence="3 4">
    <name type="scientific">Cryptosporangium minutisporangium</name>
    <dbReference type="NCBI Taxonomy" id="113569"/>
    <lineage>
        <taxon>Bacteria</taxon>
        <taxon>Bacillati</taxon>
        <taxon>Actinomycetota</taxon>
        <taxon>Actinomycetes</taxon>
        <taxon>Cryptosporangiales</taxon>
        <taxon>Cryptosporangiaceae</taxon>
        <taxon>Cryptosporangium</taxon>
    </lineage>
</organism>
<accession>A0ABP6T504</accession>